<dbReference type="EMBL" id="SWJQ01000517">
    <property type="protein sequence ID" value="TRZ13311.1"/>
    <property type="molecule type" value="Genomic_DNA"/>
</dbReference>
<dbReference type="AlphaFoldDB" id="A0A8K1G7E0"/>
<evidence type="ECO:0000313" key="2">
    <source>
        <dbReference type="Proteomes" id="UP000796761"/>
    </source>
</evidence>
<dbReference type="OrthoDB" id="426210at2759"/>
<protein>
    <submittedName>
        <fullName evidence="1">Uncharacterized protein</fullName>
    </submittedName>
</protein>
<reference evidence="1" key="1">
    <citation type="submission" date="2019-04" db="EMBL/GenBank/DDBJ databases">
        <title>Genome assembly of Zosterops borbonicus 15179.</title>
        <authorList>
            <person name="Leroy T."/>
            <person name="Anselmetti Y."/>
            <person name="Tilak M.-K."/>
            <person name="Nabholz B."/>
        </authorList>
    </citation>
    <scope>NUCLEOTIDE SEQUENCE</scope>
    <source>
        <strain evidence="1">HGM_15179</strain>
        <tissue evidence="1">Muscle</tissue>
    </source>
</reference>
<sequence length="101" mass="11499">MLPARDHFNKDTCQVLHLERNSSTHQYKLGASSWETAWQKSPRDPAGDHEPNAVYRVKVTKQWHGLPKGVVESSSLEIFKSYLDMIQCKQVYVALLDQGDG</sequence>
<name>A0A8K1G7E0_9PASS</name>
<keyword evidence="2" id="KW-1185">Reference proteome</keyword>
<proteinExistence type="predicted"/>
<dbReference type="Proteomes" id="UP000796761">
    <property type="component" value="Unassembled WGS sequence"/>
</dbReference>
<evidence type="ECO:0000313" key="1">
    <source>
        <dbReference type="EMBL" id="TRZ13311.1"/>
    </source>
</evidence>
<organism evidence="1 2">
    <name type="scientific">Zosterops borbonicus</name>
    <dbReference type="NCBI Taxonomy" id="364589"/>
    <lineage>
        <taxon>Eukaryota</taxon>
        <taxon>Metazoa</taxon>
        <taxon>Chordata</taxon>
        <taxon>Craniata</taxon>
        <taxon>Vertebrata</taxon>
        <taxon>Euteleostomi</taxon>
        <taxon>Archelosauria</taxon>
        <taxon>Archosauria</taxon>
        <taxon>Dinosauria</taxon>
        <taxon>Saurischia</taxon>
        <taxon>Theropoda</taxon>
        <taxon>Coelurosauria</taxon>
        <taxon>Aves</taxon>
        <taxon>Neognathae</taxon>
        <taxon>Neoaves</taxon>
        <taxon>Telluraves</taxon>
        <taxon>Australaves</taxon>
        <taxon>Passeriformes</taxon>
        <taxon>Sylvioidea</taxon>
        <taxon>Zosteropidae</taxon>
        <taxon>Zosterops</taxon>
    </lineage>
</organism>
<gene>
    <name evidence="1" type="ORF">HGM15179_013801</name>
</gene>
<comment type="caution">
    <text evidence="1">The sequence shown here is derived from an EMBL/GenBank/DDBJ whole genome shotgun (WGS) entry which is preliminary data.</text>
</comment>
<accession>A0A8K1G7E0</accession>